<dbReference type="GO" id="GO:0009103">
    <property type="term" value="P:lipopolysaccharide biosynthetic process"/>
    <property type="evidence" value="ECO:0007669"/>
    <property type="project" value="UniProtKB-ARBA"/>
</dbReference>
<keyword evidence="11" id="KW-1185">Reference proteome</keyword>
<dbReference type="STRING" id="1941349.STSP1_01415"/>
<protein>
    <submittedName>
        <fullName evidence="10">Putative membrane protein</fullName>
    </submittedName>
</protein>
<dbReference type="GO" id="GO:0005886">
    <property type="term" value="C:plasma membrane"/>
    <property type="evidence" value="ECO:0007669"/>
    <property type="project" value="UniProtKB-SubCell"/>
</dbReference>
<dbReference type="EMBL" id="CP021023">
    <property type="protein sequence ID" value="ARN57022.1"/>
    <property type="molecule type" value="Genomic_DNA"/>
</dbReference>
<evidence type="ECO:0000256" key="7">
    <source>
        <dbReference type="ARBA" id="ARBA00023136"/>
    </source>
</evidence>
<keyword evidence="3" id="KW-0328">Glycosyltransferase</keyword>
<feature type="transmembrane region" description="Helical" evidence="8">
    <location>
        <begin position="209"/>
        <end position="229"/>
    </location>
</feature>
<evidence type="ECO:0000313" key="11">
    <source>
        <dbReference type="Proteomes" id="UP000193334"/>
    </source>
</evidence>
<evidence type="ECO:0000256" key="8">
    <source>
        <dbReference type="SAM" id="Phobius"/>
    </source>
</evidence>
<reference evidence="11" key="1">
    <citation type="submission" date="2017-04" db="EMBL/GenBank/DDBJ databases">
        <title>Comparative genomics and description of representatives of a novel lineage of planctomycetes thriving in anoxic sediments.</title>
        <authorList>
            <person name="Spring S."/>
            <person name="Bunk B."/>
            <person name="Sproer C."/>
        </authorList>
    </citation>
    <scope>NUCLEOTIDE SEQUENCE [LARGE SCALE GENOMIC DNA]</scope>
    <source>
        <strain evidence="11">ST-PulAB-D4</strain>
    </source>
</reference>
<feature type="transmembrane region" description="Helical" evidence="8">
    <location>
        <begin position="180"/>
        <end position="197"/>
    </location>
</feature>
<dbReference type="KEGG" id="pbp:STSP1_01415"/>
<feature type="transmembrane region" description="Helical" evidence="8">
    <location>
        <begin position="249"/>
        <end position="279"/>
    </location>
</feature>
<name>A0A1W6LMP5_9BACT</name>
<keyword evidence="5 8" id="KW-0812">Transmembrane</keyword>
<evidence type="ECO:0000256" key="2">
    <source>
        <dbReference type="ARBA" id="ARBA00022475"/>
    </source>
</evidence>
<dbReference type="Proteomes" id="UP000193334">
    <property type="component" value="Chromosome"/>
</dbReference>
<dbReference type="Pfam" id="PF13231">
    <property type="entry name" value="PMT_2"/>
    <property type="match status" value="1"/>
</dbReference>
<dbReference type="InterPro" id="IPR050297">
    <property type="entry name" value="LipidA_mod_glycosyltrf_83"/>
</dbReference>
<gene>
    <name evidence="10" type="ORF">STSP1_01415</name>
</gene>
<proteinExistence type="predicted"/>
<dbReference type="RefSeq" id="WP_085755697.1">
    <property type="nucleotide sequence ID" value="NZ_CP021023.1"/>
</dbReference>
<evidence type="ECO:0000256" key="1">
    <source>
        <dbReference type="ARBA" id="ARBA00004651"/>
    </source>
</evidence>
<keyword evidence="6 8" id="KW-1133">Transmembrane helix</keyword>
<organism evidence="10 11">
    <name type="scientific">Sedimentisphaera salicampi</name>
    <dbReference type="NCBI Taxonomy" id="1941349"/>
    <lineage>
        <taxon>Bacteria</taxon>
        <taxon>Pseudomonadati</taxon>
        <taxon>Planctomycetota</taxon>
        <taxon>Phycisphaerae</taxon>
        <taxon>Sedimentisphaerales</taxon>
        <taxon>Sedimentisphaeraceae</taxon>
        <taxon>Sedimentisphaera</taxon>
    </lineage>
</organism>
<keyword evidence="4" id="KW-0808">Transferase</keyword>
<feature type="transmembrane region" description="Helical" evidence="8">
    <location>
        <begin position="83"/>
        <end position="105"/>
    </location>
</feature>
<accession>A0A1W6LMP5</accession>
<sequence>MRALQNKSKPIWRDIVLLTVSAGLLRFFMLGQESFWIDEMATFHRVSMSWEDMFARLLELKYHPPLHYCLAKLWCGIAGYSEFSLRFISALSGMLAVSFFYLTALKLAGRKAALFAGWMFAVSAYHIQWAQEARFYSLMGLLTCVSMYFFVRLIEKRNLASLLGLSLSSALLLYNHYYGIFVIAAQNLAALTQIIIETRRSGRLKRKDLFGWISSQLFAAALFIPWFAVLLQGLSKYGGGTGVLERPGIIHLLAAPYFFAGESLVLAAVFAGLFMLYLWAVYKAAGSMKAFAPELLKDHIAIWWLIGTVILPYVFSLIAAPVYSGRYILAGSFAFFILAGKALSRLEGKRLLFAGAALFIVMSGVLADYYIGPFNENWKAAAGEISAQASPSETVIIHPAFCRKAFNYYYAGEAEVEGFPLLDQKIEGKGPAVTPENAPLIHRQSEGSDGVWLVYCHSYDPNYLLVEKLKKDFRLEEKIELHKIEIFRFEKSLNVPTD</sequence>
<evidence type="ECO:0000256" key="6">
    <source>
        <dbReference type="ARBA" id="ARBA00022989"/>
    </source>
</evidence>
<evidence type="ECO:0000259" key="9">
    <source>
        <dbReference type="Pfam" id="PF13231"/>
    </source>
</evidence>
<dbReference type="PANTHER" id="PTHR33908:SF11">
    <property type="entry name" value="MEMBRANE PROTEIN"/>
    <property type="match status" value="1"/>
</dbReference>
<dbReference type="InterPro" id="IPR038731">
    <property type="entry name" value="RgtA/B/C-like"/>
</dbReference>
<keyword evidence="7 8" id="KW-0472">Membrane</keyword>
<feature type="transmembrane region" description="Helical" evidence="8">
    <location>
        <begin position="351"/>
        <end position="371"/>
    </location>
</feature>
<evidence type="ECO:0000256" key="4">
    <source>
        <dbReference type="ARBA" id="ARBA00022679"/>
    </source>
</evidence>
<comment type="subcellular location">
    <subcellularLocation>
        <location evidence="1">Cell membrane</location>
        <topology evidence="1">Multi-pass membrane protein</topology>
    </subcellularLocation>
</comment>
<dbReference type="GO" id="GO:0016763">
    <property type="term" value="F:pentosyltransferase activity"/>
    <property type="evidence" value="ECO:0007669"/>
    <property type="project" value="TreeGrafter"/>
</dbReference>
<feature type="transmembrane region" description="Helical" evidence="8">
    <location>
        <begin position="12"/>
        <end position="30"/>
    </location>
</feature>
<keyword evidence="2" id="KW-1003">Cell membrane</keyword>
<feature type="transmembrane region" description="Helical" evidence="8">
    <location>
        <begin position="300"/>
        <end position="320"/>
    </location>
</feature>
<feature type="transmembrane region" description="Helical" evidence="8">
    <location>
        <begin position="326"/>
        <end position="344"/>
    </location>
</feature>
<feature type="transmembrane region" description="Helical" evidence="8">
    <location>
        <begin position="135"/>
        <end position="151"/>
    </location>
</feature>
<evidence type="ECO:0000313" key="10">
    <source>
        <dbReference type="EMBL" id="ARN57022.1"/>
    </source>
</evidence>
<evidence type="ECO:0000256" key="5">
    <source>
        <dbReference type="ARBA" id="ARBA00022692"/>
    </source>
</evidence>
<dbReference type="PANTHER" id="PTHR33908">
    <property type="entry name" value="MANNOSYLTRANSFERASE YKCB-RELATED"/>
    <property type="match status" value="1"/>
</dbReference>
<evidence type="ECO:0000256" key="3">
    <source>
        <dbReference type="ARBA" id="ARBA00022676"/>
    </source>
</evidence>
<feature type="domain" description="Glycosyltransferase RgtA/B/C/D-like" evidence="9">
    <location>
        <begin position="63"/>
        <end position="226"/>
    </location>
</feature>
<dbReference type="AlphaFoldDB" id="A0A1W6LMP5"/>